<protein>
    <submittedName>
        <fullName evidence="2">Uncharacterized protein</fullName>
    </submittedName>
</protein>
<keyword evidence="1" id="KW-0472">Membrane</keyword>
<evidence type="ECO:0000256" key="1">
    <source>
        <dbReference type="SAM" id="Phobius"/>
    </source>
</evidence>
<dbReference type="RefSeq" id="WP_109137439.1">
    <property type="nucleotide sequence ID" value="NZ_QFFN01000015.1"/>
</dbReference>
<feature type="transmembrane region" description="Helical" evidence="1">
    <location>
        <begin position="56"/>
        <end position="82"/>
    </location>
</feature>
<dbReference type="EMBL" id="QFFN01000015">
    <property type="protein sequence ID" value="PWG59651.1"/>
    <property type="molecule type" value="Genomic_DNA"/>
</dbReference>
<sequence length="98" mass="10922">MRKILRGDPPALVITHLCVKPSAMMSSVLVITHPYVKPGAETFYALVITHSCAKSYAMMAFVLVITQLCVITSTGIPLCWLLRIHRKTQRGGSLLRWL</sequence>
<comment type="caution">
    <text evidence="2">The sequence shown here is derived from an EMBL/GenBank/DDBJ whole genome shotgun (WGS) entry which is preliminary data.</text>
</comment>
<reference evidence="2 3" key="1">
    <citation type="journal article" date="2018" name="Int. J. Syst. Evol. Microbiol.">
        <title>Bifidobacterium catulorum sp. nov., a novel taxon from the faeces of the baby common marmoset (Callithrix jacchus).</title>
        <authorList>
            <person name="Modesto M."/>
            <person name="Michelini S."/>
            <person name="Oki K."/>
            <person name="Biavati B."/>
            <person name="Watanabe K."/>
            <person name="Mattarelli P."/>
        </authorList>
    </citation>
    <scope>NUCLEOTIDE SEQUENCE [LARGE SCALE GENOMIC DNA]</scope>
    <source>
        <strain evidence="2 3">MRM 8.19</strain>
    </source>
</reference>
<organism evidence="2 3">
    <name type="scientific">Bifidobacterium catulorum</name>
    <dbReference type="NCBI Taxonomy" id="1630173"/>
    <lineage>
        <taxon>Bacteria</taxon>
        <taxon>Bacillati</taxon>
        <taxon>Actinomycetota</taxon>
        <taxon>Actinomycetes</taxon>
        <taxon>Bifidobacteriales</taxon>
        <taxon>Bifidobacteriaceae</taxon>
        <taxon>Bifidobacterium</taxon>
    </lineage>
</organism>
<evidence type="ECO:0000313" key="3">
    <source>
        <dbReference type="Proteomes" id="UP000245753"/>
    </source>
</evidence>
<dbReference type="AlphaFoldDB" id="A0A2U2MS23"/>
<keyword evidence="1" id="KW-0812">Transmembrane</keyword>
<accession>A0A2U2MS23</accession>
<evidence type="ECO:0000313" key="2">
    <source>
        <dbReference type="EMBL" id="PWG59651.1"/>
    </source>
</evidence>
<keyword evidence="1" id="KW-1133">Transmembrane helix</keyword>
<name>A0A2U2MS23_9BIFI</name>
<keyword evidence="3" id="KW-1185">Reference proteome</keyword>
<dbReference type="Proteomes" id="UP000245753">
    <property type="component" value="Unassembled WGS sequence"/>
</dbReference>
<gene>
    <name evidence="2" type="ORF">DF200_06310</name>
</gene>
<feature type="transmembrane region" description="Helical" evidence="1">
    <location>
        <begin position="12"/>
        <end position="36"/>
    </location>
</feature>
<proteinExistence type="predicted"/>